<organism evidence="1 2">
    <name type="scientific">Sporosarcina saromensis</name>
    <dbReference type="NCBI Taxonomy" id="359365"/>
    <lineage>
        <taxon>Bacteria</taxon>
        <taxon>Bacillati</taxon>
        <taxon>Bacillota</taxon>
        <taxon>Bacilli</taxon>
        <taxon>Bacillales</taxon>
        <taxon>Caryophanaceae</taxon>
        <taxon>Sporosarcina</taxon>
    </lineage>
</organism>
<dbReference type="RefSeq" id="WP_317945225.1">
    <property type="nucleotide sequence ID" value="NZ_JAUBDI010000015.1"/>
</dbReference>
<keyword evidence="2" id="KW-1185">Reference proteome</keyword>
<dbReference type="Proteomes" id="UP001282284">
    <property type="component" value="Unassembled WGS sequence"/>
</dbReference>
<dbReference type="EMBL" id="JAUBDI010000015">
    <property type="protein sequence ID" value="MDW0114290.1"/>
    <property type="molecule type" value="Genomic_DNA"/>
</dbReference>
<dbReference type="InterPro" id="IPR025945">
    <property type="entry name" value="DHHW"/>
</dbReference>
<protein>
    <submittedName>
        <fullName evidence="1">DHHW family protein</fullName>
    </submittedName>
</protein>
<name>A0ABU4GBD5_9BACL</name>
<evidence type="ECO:0000313" key="1">
    <source>
        <dbReference type="EMBL" id="MDW0114290.1"/>
    </source>
</evidence>
<dbReference type="Pfam" id="PF14286">
    <property type="entry name" value="DHHW"/>
    <property type="match status" value="1"/>
</dbReference>
<proteinExistence type="predicted"/>
<sequence>MKTTNRLLIIGFLLFIGSISLLHVTTEDRAFSASENRVLAQFPDFSWDTFLSGKFTKEFETYLSDQFVMKDFWTDLKAATEKVALKKENNGIYFGKDGFLFERFPAPGQQLIANTEHLNDFADKLQNTTVYVMVAPTSIALYPEKLPTYAYTADQLTAITAIRDQLNTSIQWVDVYRPLEEAKDQSIYYKTDHHWTTNGAFIAYQAAAQAMGIEPYTKDAFTIQTVSKDFFGTYDAKANDFTTKPDEIDVFLPKFDVTYSVEFGDDTPAMDSLYEWDSLNTRDQYALFLNGNHGKTIVHSSINNGRKLLVVKDSYAHALVPFLANHFEEIHLIDLRYTHEDLAGYMEQEGIQDVLVLYNIATFANDPNLIWLRQ</sequence>
<gene>
    <name evidence="1" type="ORF">QT711_13920</name>
</gene>
<accession>A0ABU4GBD5</accession>
<evidence type="ECO:0000313" key="2">
    <source>
        <dbReference type="Proteomes" id="UP001282284"/>
    </source>
</evidence>
<reference evidence="1 2" key="1">
    <citation type="submission" date="2023-06" db="EMBL/GenBank/DDBJ databases">
        <title>Sporosarcina sp. nov., isolated from Korean traditional fermented seafood 'Jeotgal'.</title>
        <authorList>
            <person name="Yang A.I."/>
            <person name="Shin N.-R."/>
        </authorList>
    </citation>
    <scope>NUCLEOTIDE SEQUENCE [LARGE SCALE GENOMIC DNA]</scope>
    <source>
        <strain evidence="1 2">KCTC13119</strain>
    </source>
</reference>
<comment type="caution">
    <text evidence="1">The sequence shown here is derived from an EMBL/GenBank/DDBJ whole genome shotgun (WGS) entry which is preliminary data.</text>
</comment>